<accession>A0ABX0A8Q5</accession>
<proteinExistence type="predicted"/>
<evidence type="ECO:0000313" key="1">
    <source>
        <dbReference type="EMBL" id="NDK37866.1"/>
    </source>
</evidence>
<protein>
    <submittedName>
        <fullName evidence="1">DUF2971 domain-containing protein</fullName>
    </submittedName>
</protein>
<name>A0ABX0A8Q5_9GAMM</name>
<dbReference type="EMBL" id="QOVG01000002">
    <property type="protein sequence ID" value="NDK37866.1"/>
    <property type="molecule type" value="Genomic_DNA"/>
</dbReference>
<reference evidence="1 2" key="1">
    <citation type="submission" date="2018-07" db="EMBL/GenBank/DDBJ databases">
        <title>Whole genome Sequencing of Pseudoxanthomonas gei KCTC 32298 (T).</title>
        <authorList>
            <person name="Kumar S."/>
            <person name="Bansal K."/>
            <person name="Kaur A."/>
            <person name="Patil P."/>
            <person name="Sharma S."/>
            <person name="Patil P.B."/>
        </authorList>
    </citation>
    <scope>NUCLEOTIDE SEQUENCE [LARGE SCALE GENOMIC DNA]</scope>
    <source>
        <strain evidence="1 2">KCTC 32298</strain>
    </source>
</reference>
<comment type="caution">
    <text evidence="1">The sequence shown here is derived from an EMBL/GenBank/DDBJ whole genome shotgun (WGS) entry which is preliminary data.</text>
</comment>
<gene>
    <name evidence="1" type="ORF">DT603_03315</name>
</gene>
<evidence type="ECO:0000313" key="2">
    <source>
        <dbReference type="Proteomes" id="UP001429354"/>
    </source>
</evidence>
<dbReference type="InterPro" id="IPR021352">
    <property type="entry name" value="DUF2971"/>
</dbReference>
<dbReference type="Proteomes" id="UP001429354">
    <property type="component" value="Unassembled WGS sequence"/>
</dbReference>
<keyword evidence="2" id="KW-1185">Reference proteome</keyword>
<sequence>MASLYHYCTSETLVSILTGKTIRLSSLTMSNDSQEGSIILDVLLQMARESGLDQYTLARLETQLRRAYDFFDGLGFCLSEDGDLLSQWRGYANDGRGASIGFDSDYLRQLSGKFRERNERGFTLNKLVYDRDGQQEIAAEHFAKIKALLELGAFRSEIGTILLPTSEGDKERIKKATSDGTFAILSLMLRMFEIKSPAFAEEKEWRLVSFSTKSGEESGTRFNAGVDKIVPYFEVKLEDLGIDSISSIVLGPKHQTPLHVVERLLLANGFKNAAVSRSAATYR</sequence>
<organism evidence="1 2">
    <name type="scientific">Pseudoxanthomonas gei</name>
    <dbReference type="NCBI Taxonomy" id="1383030"/>
    <lineage>
        <taxon>Bacteria</taxon>
        <taxon>Pseudomonadati</taxon>
        <taxon>Pseudomonadota</taxon>
        <taxon>Gammaproteobacteria</taxon>
        <taxon>Lysobacterales</taxon>
        <taxon>Lysobacteraceae</taxon>
        <taxon>Pseudoxanthomonas</taxon>
    </lineage>
</organism>
<dbReference type="Pfam" id="PF11185">
    <property type="entry name" value="DUF2971"/>
    <property type="match status" value="1"/>
</dbReference>